<evidence type="ECO:0000313" key="1">
    <source>
        <dbReference type="EMBL" id="EPS36320.1"/>
    </source>
</evidence>
<dbReference type="eggNOG" id="ENOG502S6KJ">
    <property type="taxonomic scope" value="Eukaryota"/>
</dbReference>
<dbReference type="OrthoDB" id="8864979at2759"/>
<protein>
    <submittedName>
        <fullName evidence="1">Uncharacterized protein</fullName>
    </submittedName>
</protein>
<organism evidence="1 2">
    <name type="scientific">Dactylellina haptotyla (strain CBS 200.50)</name>
    <name type="common">Nematode-trapping fungus</name>
    <name type="synonym">Monacrosporium haptotylum</name>
    <dbReference type="NCBI Taxonomy" id="1284197"/>
    <lineage>
        <taxon>Eukaryota</taxon>
        <taxon>Fungi</taxon>
        <taxon>Dikarya</taxon>
        <taxon>Ascomycota</taxon>
        <taxon>Pezizomycotina</taxon>
        <taxon>Orbiliomycetes</taxon>
        <taxon>Orbiliales</taxon>
        <taxon>Orbiliaceae</taxon>
        <taxon>Dactylellina</taxon>
    </lineage>
</organism>
<gene>
    <name evidence="1" type="ORF">H072_10194</name>
</gene>
<dbReference type="Pfam" id="PF13092">
    <property type="entry name" value="CENP-L"/>
    <property type="match status" value="1"/>
</dbReference>
<sequence>MSSDTIDPLSLLYNTSFNLHKLTALSLNGALTAQTNLKSHSTRLANVLRGDVLRGVRVADSQNDDSASRTGALKRIDFTPITIPGSQDGLNAVAIVFLYEKITYSAFLVQNSIQDAAAAGTSSRRTSLRRSSARTEQSNHYPLLLTRLPAWLQSRFIEYMVENFDCHVSNLRLPDGFIMRAIENCLECFTPSGNLASDPQPNKNLQIWLEPPTISKPSGETQKPTKLQTLKTILMTFTREDIPGMMYKGTELKEKQDSEGIEETRGPFELALSLYAYHHMGVLVGKMRISKAACGEFIVGTAADGSGKCKFFSPKIAARDEDQSTSERRKRNWDGMLGSLVELAS</sequence>
<keyword evidence="2" id="KW-1185">Reference proteome</keyword>
<proteinExistence type="predicted"/>
<evidence type="ECO:0000313" key="2">
    <source>
        <dbReference type="Proteomes" id="UP000015100"/>
    </source>
</evidence>
<dbReference type="InterPro" id="IPR025204">
    <property type="entry name" value="CENP-L"/>
</dbReference>
<dbReference type="EMBL" id="AQGS01000935">
    <property type="protein sequence ID" value="EPS36320.1"/>
    <property type="molecule type" value="Genomic_DNA"/>
</dbReference>
<dbReference type="OMA" id="SRAAWMF"/>
<comment type="caution">
    <text evidence="1">The sequence shown here is derived from an EMBL/GenBank/DDBJ whole genome shotgun (WGS) entry which is preliminary data.</text>
</comment>
<dbReference type="HOGENOM" id="CLU_804155_0_0_1"/>
<name>S8A002_DACHA</name>
<dbReference type="AlphaFoldDB" id="S8A002"/>
<dbReference type="Proteomes" id="UP000015100">
    <property type="component" value="Unassembled WGS sequence"/>
</dbReference>
<reference evidence="1 2" key="1">
    <citation type="journal article" date="2013" name="PLoS Genet.">
        <title>Genomic mechanisms accounting for the adaptation to parasitism in nematode-trapping fungi.</title>
        <authorList>
            <person name="Meerupati T."/>
            <person name="Andersson K.M."/>
            <person name="Friman E."/>
            <person name="Kumar D."/>
            <person name="Tunlid A."/>
            <person name="Ahren D."/>
        </authorList>
    </citation>
    <scope>NUCLEOTIDE SEQUENCE [LARGE SCALE GENOMIC DNA]</scope>
    <source>
        <strain evidence="1 2">CBS 200.50</strain>
    </source>
</reference>
<reference evidence="2" key="2">
    <citation type="submission" date="2013-04" db="EMBL/GenBank/DDBJ databases">
        <title>Genomic mechanisms accounting for the adaptation to parasitism in nematode-trapping fungi.</title>
        <authorList>
            <person name="Ahren D.G."/>
        </authorList>
    </citation>
    <scope>NUCLEOTIDE SEQUENCE [LARGE SCALE GENOMIC DNA]</scope>
    <source>
        <strain evidence="2">CBS 200.50</strain>
    </source>
</reference>
<accession>S8A002</accession>